<name>A0ABZ0Q925_9VIBR</name>
<gene>
    <name evidence="1" type="ORF">R8Z52_12405</name>
</gene>
<organism evidence="1 2">
    <name type="scientific">Vibrio porteresiae DSM 19223</name>
    <dbReference type="NCBI Taxonomy" id="1123496"/>
    <lineage>
        <taxon>Bacteria</taxon>
        <taxon>Pseudomonadati</taxon>
        <taxon>Pseudomonadota</taxon>
        <taxon>Gammaproteobacteria</taxon>
        <taxon>Vibrionales</taxon>
        <taxon>Vibrionaceae</taxon>
        <taxon>Vibrio</taxon>
    </lineage>
</organism>
<evidence type="ECO:0000313" key="1">
    <source>
        <dbReference type="EMBL" id="WPC72926.1"/>
    </source>
</evidence>
<keyword evidence="2" id="KW-1185">Reference proteome</keyword>
<evidence type="ECO:0000313" key="2">
    <source>
        <dbReference type="Proteomes" id="UP001304071"/>
    </source>
</evidence>
<reference evidence="1 2" key="1">
    <citation type="submission" date="2023-11" db="EMBL/GenBank/DDBJ databases">
        <title>Plant-associative lifestyle of Vibrio porteresiae and its evolutionary dynamics.</title>
        <authorList>
            <person name="Rameshkumar N."/>
            <person name="Kirti K."/>
        </authorList>
    </citation>
    <scope>NUCLEOTIDE SEQUENCE [LARGE SCALE GENOMIC DNA]</scope>
    <source>
        <strain evidence="1 2">MSSRF30</strain>
    </source>
</reference>
<proteinExistence type="predicted"/>
<dbReference type="RefSeq" id="WP_261892736.1">
    <property type="nucleotide sequence ID" value="NZ_AP024895.1"/>
</dbReference>
<protein>
    <submittedName>
        <fullName evidence="1">Uncharacterized protein</fullName>
    </submittedName>
</protein>
<dbReference type="Gene3D" id="3.90.1480.10">
    <property type="entry name" value="Alpha-2,3-sialyltransferase"/>
    <property type="match status" value="1"/>
</dbReference>
<dbReference type="EMBL" id="CP138203">
    <property type="protein sequence ID" value="WPC72926.1"/>
    <property type="molecule type" value="Genomic_DNA"/>
</dbReference>
<accession>A0ABZ0Q925</accession>
<sequence length="142" mass="16421">MAPFCDYLYAMDRAWWRVNIRAVQETFEGHLATILLGCFNVERFVIPERNNSGAGAVELAIQLGAKTIILTGYDMQHTDGKKHWHPDHPEPLKNAGAVCKWPEEFERIKARYPDVKIINSTRETALKMFERIPLEKALNEFY</sequence>
<dbReference type="Proteomes" id="UP001304071">
    <property type="component" value="Chromosome 1"/>
</dbReference>